<keyword evidence="1" id="KW-1133">Transmembrane helix</keyword>
<sequence>MKRKYIISMLSAVALVGVIVYWIQQAEKNNDLSIADSKIVVSSKDEPKTNDKPKVLTSLSLGKSYDSVEALTDAADLVAQINITGIQGILPEQDSTRYNAEVTDVLKGSESKDSIVITQVGIKKDGVDEETETPYFKQGDELVIFLKKGQDPKIDPIYYVAGEYQGKFNIENGKVYAVNPALKNQYIDGQNLSAFKESIRNIIKEQK</sequence>
<keyword evidence="1" id="KW-0812">Transmembrane</keyword>
<protein>
    <recommendedName>
        <fullName evidence="4">Lipoprotein</fullName>
    </recommendedName>
</protein>
<comment type="caution">
    <text evidence="2">The sequence shown here is derived from an EMBL/GenBank/DDBJ whole genome shotgun (WGS) entry which is preliminary data.</text>
</comment>
<dbReference type="RefSeq" id="WP_328274743.1">
    <property type="nucleotide sequence ID" value="NZ_JARTLD010000003.1"/>
</dbReference>
<feature type="transmembrane region" description="Helical" evidence="1">
    <location>
        <begin position="5"/>
        <end position="23"/>
    </location>
</feature>
<reference evidence="2 3" key="1">
    <citation type="submission" date="2023-03" db="EMBL/GenBank/DDBJ databases">
        <title>Bacillus Genome Sequencing.</title>
        <authorList>
            <person name="Dunlap C."/>
        </authorList>
    </citation>
    <scope>NUCLEOTIDE SEQUENCE [LARGE SCALE GENOMIC DNA]</scope>
    <source>
        <strain evidence="2 3">NRS-52</strain>
    </source>
</reference>
<name>A0ABU6PM37_9BACL</name>
<accession>A0ABU6PM37</accession>
<keyword evidence="1" id="KW-0472">Membrane</keyword>
<evidence type="ECO:0000313" key="2">
    <source>
        <dbReference type="EMBL" id="MED5015930.1"/>
    </source>
</evidence>
<organism evidence="2 3">
    <name type="scientific">Paenibacillus chibensis</name>
    <dbReference type="NCBI Taxonomy" id="59846"/>
    <lineage>
        <taxon>Bacteria</taxon>
        <taxon>Bacillati</taxon>
        <taxon>Bacillota</taxon>
        <taxon>Bacilli</taxon>
        <taxon>Bacillales</taxon>
        <taxon>Paenibacillaceae</taxon>
        <taxon>Paenibacillus</taxon>
    </lineage>
</organism>
<evidence type="ECO:0008006" key="4">
    <source>
        <dbReference type="Google" id="ProtNLM"/>
    </source>
</evidence>
<dbReference type="Proteomes" id="UP001343257">
    <property type="component" value="Unassembled WGS sequence"/>
</dbReference>
<keyword evidence="3" id="KW-1185">Reference proteome</keyword>
<dbReference type="EMBL" id="JARTLD010000003">
    <property type="protein sequence ID" value="MED5015930.1"/>
    <property type="molecule type" value="Genomic_DNA"/>
</dbReference>
<proteinExistence type="predicted"/>
<evidence type="ECO:0000313" key="3">
    <source>
        <dbReference type="Proteomes" id="UP001343257"/>
    </source>
</evidence>
<gene>
    <name evidence="2" type="ORF">P9847_01280</name>
</gene>
<evidence type="ECO:0000256" key="1">
    <source>
        <dbReference type="SAM" id="Phobius"/>
    </source>
</evidence>